<comment type="caution">
    <text evidence="6">The sequence shown here is derived from an EMBL/GenBank/DDBJ whole genome shotgun (WGS) entry which is preliminary data.</text>
</comment>
<evidence type="ECO:0000256" key="4">
    <source>
        <dbReference type="ARBA" id="ARBA00024208"/>
    </source>
</evidence>
<dbReference type="PANTHER" id="PTHR31908">
    <property type="entry name" value="PROTEIN CROWDED NUCLEI 4"/>
    <property type="match status" value="1"/>
</dbReference>
<dbReference type="GO" id="GO:0005652">
    <property type="term" value="C:nuclear lamina"/>
    <property type="evidence" value="ECO:0007669"/>
    <property type="project" value="UniProtKB-SubCell"/>
</dbReference>
<sequence length="98" mass="11627">MGEERLAKGQNFLNEREQRANENDRICSRKERDLIEAQKSIDATNITLRNKEDDVNSRLANISLKEKISKRKSYLDFELRKEELEADMQNQLEQKEKT</sequence>
<comment type="subcellular location">
    <subcellularLocation>
        <location evidence="3">Nucleus lamina</location>
    </subcellularLocation>
</comment>
<dbReference type="GO" id="GO:0006997">
    <property type="term" value="P:nucleus organization"/>
    <property type="evidence" value="ECO:0007669"/>
    <property type="project" value="InterPro"/>
</dbReference>
<comment type="similarity">
    <text evidence="4">Belongs to the CRWN family.</text>
</comment>
<keyword evidence="2" id="KW-0539">Nucleus</keyword>
<name>A0AAN9JNR5_CLITE</name>
<dbReference type="AlphaFoldDB" id="A0AAN9JNR5"/>
<protein>
    <submittedName>
        <fullName evidence="6">Uncharacterized protein</fullName>
    </submittedName>
</protein>
<reference evidence="6 7" key="1">
    <citation type="submission" date="2024-01" db="EMBL/GenBank/DDBJ databases">
        <title>The genomes of 5 underutilized Papilionoideae crops provide insights into root nodulation and disease resistance.</title>
        <authorList>
            <person name="Yuan L."/>
        </authorList>
    </citation>
    <scope>NUCLEOTIDE SEQUENCE [LARGE SCALE GENOMIC DNA]</scope>
    <source>
        <strain evidence="6">LY-2023</strain>
        <tissue evidence="6">Leaf</tissue>
    </source>
</reference>
<gene>
    <name evidence="6" type="ORF">RJT34_13332</name>
</gene>
<keyword evidence="7" id="KW-1185">Reference proteome</keyword>
<organism evidence="6 7">
    <name type="scientific">Clitoria ternatea</name>
    <name type="common">Butterfly pea</name>
    <dbReference type="NCBI Taxonomy" id="43366"/>
    <lineage>
        <taxon>Eukaryota</taxon>
        <taxon>Viridiplantae</taxon>
        <taxon>Streptophyta</taxon>
        <taxon>Embryophyta</taxon>
        <taxon>Tracheophyta</taxon>
        <taxon>Spermatophyta</taxon>
        <taxon>Magnoliopsida</taxon>
        <taxon>eudicotyledons</taxon>
        <taxon>Gunneridae</taxon>
        <taxon>Pentapetalae</taxon>
        <taxon>rosids</taxon>
        <taxon>fabids</taxon>
        <taxon>Fabales</taxon>
        <taxon>Fabaceae</taxon>
        <taxon>Papilionoideae</taxon>
        <taxon>50 kb inversion clade</taxon>
        <taxon>NPAAA clade</taxon>
        <taxon>indigoferoid/millettioid clade</taxon>
        <taxon>Phaseoleae</taxon>
        <taxon>Clitoria</taxon>
    </lineage>
</organism>
<dbReference type="InterPro" id="IPR040418">
    <property type="entry name" value="CRWN"/>
</dbReference>
<proteinExistence type="inferred from homology"/>
<evidence type="ECO:0000313" key="7">
    <source>
        <dbReference type="Proteomes" id="UP001359559"/>
    </source>
</evidence>
<dbReference type="EMBL" id="JAYKXN010000003">
    <property type="protein sequence ID" value="KAK7302442.1"/>
    <property type="molecule type" value="Genomic_DNA"/>
</dbReference>
<feature type="region of interest" description="Disordered" evidence="5">
    <location>
        <begin position="1"/>
        <end position="25"/>
    </location>
</feature>
<evidence type="ECO:0000256" key="5">
    <source>
        <dbReference type="SAM" id="MobiDB-lite"/>
    </source>
</evidence>
<dbReference type="PANTHER" id="PTHR31908:SF11">
    <property type="entry name" value="PROTEIN CROWDED NUCLEI 1"/>
    <property type="match status" value="1"/>
</dbReference>
<evidence type="ECO:0000313" key="6">
    <source>
        <dbReference type="EMBL" id="KAK7302442.1"/>
    </source>
</evidence>
<dbReference type="Proteomes" id="UP001359559">
    <property type="component" value="Unassembled WGS sequence"/>
</dbReference>
<evidence type="ECO:0000256" key="2">
    <source>
        <dbReference type="ARBA" id="ARBA00023242"/>
    </source>
</evidence>
<accession>A0AAN9JNR5</accession>
<evidence type="ECO:0000256" key="3">
    <source>
        <dbReference type="ARBA" id="ARBA00024186"/>
    </source>
</evidence>
<feature type="compositionally biased region" description="Basic and acidic residues" evidence="5">
    <location>
        <begin position="14"/>
        <end position="25"/>
    </location>
</feature>
<evidence type="ECO:0000256" key="1">
    <source>
        <dbReference type="ARBA" id="ARBA00023054"/>
    </source>
</evidence>
<keyword evidence="1" id="KW-0175">Coiled coil</keyword>